<name>A0A6J4R5A4_9ACTN</name>
<dbReference type="GO" id="GO:0016787">
    <property type="term" value="F:hydrolase activity"/>
    <property type="evidence" value="ECO:0007669"/>
    <property type="project" value="UniProtKB-KW"/>
</dbReference>
<evidence type="ECO:0000259" key="6">
    <source>
        <dbReference type="Pfam" id="PF07687"/>
    </source>
</evidence>
<dbReference type="Pfam" id="PF07687">
    <property type="entry name" value="M20_dimer"/>
    <property type="match status" value="1"/>
</dbReference>
<sequence>MDARRLQQEAVDVLSRLIRFDTVNPPGNERALQEWLRSYLEDAGLECELAGAHEDRPNLIARLRGAEPGPVLGYLSHVDTVLADASDWQHDPWSGEVHDGFLWGRGTIDMKNQTAAEVVALATLARSGWRPPRGEVKLMALVDEEVGGTLGAKWLTQQRPDLARADWLVNEGGGAVMTYGNRRLYGVCCAEKGTYRFRVRTRGVAGHASVPGLGDNALLKLAPVIERLGARQAEFDLTPEPRAMIAKLGEDPDAPEAAMERLRGVEPRLAAMVEPTMRVTAVPTRVFASEKINVIPARAELQVDCRVPPGLKGEAAMVRIRDLLADDSLDVSFIEEVPGNRSPISSPLMDAIADWIGEVEPGAETVPTVLPAFTDSRWFRAAFPDCAAYGFFPMRHTSLYESWPLMHGADERIDVRDLGFATEFFADLPRRLLG</sequence>
<gene>
    <name evidence="7" type="ORF">AVDCRST_MAG38-594</name>
</gene>
<keyword evidence="4" id="KW-0378">Hydrolase</keyword>
<dbReference type="Gene3D" id="3.40.630.10">
    <property type="entry name" value="Zn peptidases"/>
    <property type="match status" value="1"/>
</dbReference>
<evidence type="ECO:0000256" key="2">
    <source>
        <dbReference type="ARBA" id="ARBA00006247"/>
    </source>
</evidence>
<dbReference type="InterPro" id="IPR050072">
    <property type="entry name" value="Peptidase_M20A"/>
</dbReference>
<dbReference type="InterPro" id="IPR011650">
    <property type="entry name" value="Peptidase_M20_dimer"/>
</dbReference>
<keyword evidence="3" id="KW-0479">Metal-binding</keyword>
<dbReference type="Gene3D" id="1.10.150.900">
    <property type="match status" value="1"/>
</dbReference>
<dbReference type="Pfam" id="PF01546">
    <property type="entry name" value="Peptidase_M20"/>
    <property type="match status" value="1"/>
</dbReference>
<evidence type="ECO:0000256" key="5">
    <source>
        <dbReference type="ARBA" id="ARBA00022833"/>
    </source>
</evidence>
<evidence type="ECO:0000256" key="3">
    <source>
        <dbReference type="ARBA" id="ARBA00022723"/>
    </source>
</evidence>
<dbReference type="InterPro" id="IPR002933">
    <property type="entry name" value="Peptidase_M20"/>
</dbReference>
<evidence type="ECO:0000313" key="7">
    <source>
        <dbReference type="EMBL" id="CAA9464607.1"/>
    </source>
</evidence>
<dbReference type="PROSITE" id="PS00759">
    <property type="entry name" value="ARGE_DAPE_CPG2_2"/>
    <property type="match status" value="1"/>
</dbReference>
<evidence type="ECO:0000256" key="4">
    <source>
        <dbReference type="ARBA" id="ARBA00022801"/>
    </source>
</evidence>
<dbReference type="PANTHER" id="PTHR43808:SF8">
    <property type="entry name" value="PEPTIDASE M20 DIMERISATION DOMAIN-CONTAINING PROTEIN"/>
    <property type="match status" value="1"/>
</dbReference>
<dbReference type="SUPFAM" id="SSF53187">
    <property type="entry name" value="Zn-dependent exopeptidases"/>
    <property type="match status" value="1"/>
</dbReference>
<organism evidence="7">
    <name type="scientific">uncultured Solirubrobacteraceae bacterium</name>
    <dbReference type="NCBI Taxonomy" id="1162706"/>
    <lineage>
        <taxon>Bacteria</taxon>
        <taxon>Bacillati</taxon>
        <taxon>Actinomycetota</taxon>
        <taxon>Thermoleophilia</taxon>
        <taxon>Solirubrobacterales</taxon>
        <taxon>Solirubrobacteraceae</taxon>
        <taxon>environmental samples</taxon>
    </lineage>
</organism>
<dbReference type="EMBL" id="CADCVJ010000035">
    <property type="protein sequence ID" value="CAA9464607.1"/>
    <property type="molecule type" value="Genomic_DNA"/>
</dbReference>
<evidence type="ECO:0000256" key="1">
    <source>
        <dbReference type="ARBA" id="ARBA00001947"/>
    </source>
</evidence>
<dbReference type="AlphaFoldDB" id="A0A6J4R5A4"/>
<dbReference type="InterPro" id="IPR001261">
    <property type="entry name" value="ArgE/DapE_CS"/>
</dbReference>
<comment type="similarity">
    <text evidence="2">Belongs to the peptidase M20A family.</text>
</comment>
<dbReference type="Gene3D" id="3.30.70.360">
    <property type="match status" value="1"/>
</dbReference>
<protein>
    <submittedName>
        <fullName evidence="7">Peptidase M20</fullName>
    </submittedName>
</protein>
<comment type="cofactor">
    <cofactor evidence="1">
        <name>Zn(2+)</name>
        <dbReference type="ChEBI" id="CHEBI:29105"/>
    </cofactor>
</comment>
<reference evidence="7" key="1">
    <citation type="submission" date="2020-02" db="EMBL/GenBank/DDBJ databases">
        <authorList>
            <person name="Meier V. D."/>
        </authorList>
    </citation>
    <scope>NUCLEOTIDE SEQUENCE</scope>
    <source>
        <strain evidence="7">AVDCRST_MAG38</strain>
    </source>
</reference>
<dbReference type="PANTHER" id="PTHR43808">
    <property type="entry name" value="ACETYLORNITHINE DEACETYLASE"/>
    <property type="match status" value="1"/>
</dbReference>
<keyword evidence="5" id="KW-0862">Zinc</keyword>
<dbReference type="SUPFAM" id="SSF55031">
    <property type="entry name" value="Bacterial exopeptidase dimerisation domain"/>
    <property type="match status" value="1"/>
</dbReference>
<dbReference type="InterPro" id="IPR036264">
    <property type="entry name" value="Bact_exopeptidase_dim_dom"/>
</dbReference>
<feature type="domain" description="Peptidase M20 dimerisation" evidence="6">
    <location>
        <begin position="190"/>
        <end position="327"/>
    </location>
</feature>
<accession>A0A6J4R5A4</accession>
<proteinExistence type="inferred from homology"/>
<dbReference type="GO" id="GO:0046872">
    <property type="term" value="F:metal ion binding"/>
    <property type="evidence" value="ECO:0007669"/>
    <property type="project" value="UniProtKB-KW"/>
</dbReference>